<accession>A0AAV3T242</accession>
<evidence type="ECO:0000256" key="1">
    <source>
        <dbReference type="ARBA" id="ARBA00007953"/>
    </source>
</evidence>
<evidence type="ECO:0000256" key="2">
    <source>
        <dbReference type="ARBA" id="ARBA00022694"/>
    </source>
</evidence>
<dbReference type="GO" id="GO:0031119">
    <property type="term" value="P:tRNA pseudouridine synthesis"/>
    <property type="evidence" value="ECO:0007669"/>
    <property type="project" value="UniProtKB-UniRule"/>
</dbReference>
<dbReference type="InterPro" id="IPR020119">
    <property type="entry name" value="PsdUridine_synth_TruD_CS"/>
</dbReference>
<evidence type="ECO:0000313" key="8">
    <source>
        <dbReference type="Proteomes" id="UP001500194"/>
    </source>
</evidence>
<dbReference type="PROSITE" id="PS01268">
    <property type="entry name" value="UPF0024"/>
    <property type="match status" value="1"/>
</dbReference>
<comment type="catalytic activity">
    <reaction evidence="4">
        <text>uridine(13) in tRNA = pseudouridine(13) in tRNA</text>
        <dbReference type="Rhea" id="RHEA:42540"/>
        <dbReference type="Rhea" id="RHEA-COMP:10105"/>
        <dbReference type="Rhea" id="RHEA-COMP:10106"/>
        <dbReference type="ChEBI" id="CHEBI:65314"/>
        <dbReference type="ChEBI" id="CHEBI:65315"/>
        <dbReference type="EC" id="5.4.99.27"/>
    </reaction>
</comment>
<evidence type="ECO:0000313" key="7">
    <source>
        <dbReference type="EMBL" id="GAA0652930.1"/>
    </source>
</evidence>
<proteinExistence type="inferred from homology"/>
<dbReference type="NCBIfam" id="TIGR00094">
    <property type="entry name" value="tRNA_TruD_broad"/>
    <property type="match status" value="1"/>
</dbReference>
<feature type="domain" description="TRUD" evidence="6">
    <location>
        <begin position="188"/>
        <end position="420"/>
    </location>
</feature>
<comment type="caution">
    <text evidence="7">The sequence shown here is derived from an EMBL/GenBank/DDBJ whole genome shotgun (WGS) entry which is preliminary data.</text>
</comment>
<dbReference type="AlphaFoldDB" id="A0AAV3T242"/>
<feature type="compositionally biased region" description="Basic and acidic residues" evidence="5">
    <location>
        <begin position="1"/>
        <end position="12"/>
    </location>
</feature>
<dbReference type="Gene3D" id="3.30.70.3160">
    <property type="match status" value="1"/>
</dbReference>
<evidence type="ECO:0000256" key="3">
    <source>
        <dbReference type="ARBA" id="ARBA00023235"/>
    </source>
</evidence>
<dbReference type="NCBIfam" id="NF002158">
    <property type="entry name" value="PRK00984.2-3"/>
    <property type="match status" value="1"/>
</dbReference>
<feature type="region of interest" description="Disordered" evidence="5">
    <location>
        <begin position="1"/>
        <end position="32"/>
    </location>
</feature>
<evidence type="ECO:0000259" key="6">
    <source>
        <dbReference type="PROSITE" id="PS50984"/>
    </source>
</evidence>
<dbReference type="PANTHER" id="PTHR13326">
    <property type="entry name" value="TRNA PSEUDOURIDINE SYNTHASE D"/>
    <property type="match status" value="1"/>
</dbReference>
<dbReference type="HAMAP" id="MF_01082">
    <property type="entry name" value="TruD"/>
    <property type="match status" value="1"/>
</dbReference>
<dbReference type="GO" id="GO:0160150">
    <property type="term" value="F:tRNA pseudouridine(13) synthase activity"/>
    <property type="evidence" value="ECO:0007669"/>
    <property type="project" value="UniProtKB-EC"/>
</dbReference>
<dbReference type="SUPFAM" id="SSF55120">
    <property type="entry name" value="Pseudouridine synthase"/>
    <property type="match status" value="1"/>
</dbReference>
<dbReference type="Gene3D" id="3.30.2350.20">
    <property type="entry name" value="TruD, catalytic domain"/>
    <property type="match status" value="1"/>
</dbReference>
<keyword evidence="3 4" id="KW-0413">Isomerase</keyword>
<dbReference type="EMBL" id="BAAADU010000002">
    <property type="protein sequence ID" value="GAA0652930.1"/>
    <property type="molecule type" value="Genomic_DNA"/>
</dbReference>
<dbReference type="Proteomes" id="UP001500194">
    <property type="component" value="Unassembled WGS sequence"/>
</dbReference>
<comment type="similarity">
    <text evidence="1 4">Belongs to the pseudouridine synthase TruD family.</text>
</comment>
<dbReference type="InterPro" id="IPR020103">
    <property type="entry name" value="PsdUridine_synth_cat_dom_sf"/>
</dbReference>
<evidence type="ECO:0000256" key="5">
    <source>
        <dbReference type="SAM" id="MobiDB-lite"/>
    </source>
</evidence>
<dbReference type="PIRSF" id="PIRSF037016">
    <property type="entry name" value="Pseudouridin_synth_euk_prd"/>
    <property type="match status" value="1"/>
</dbReference>
<dbReference type="Pfam" id="PF01142">
    <property type="entry name" value="TruD"/>
    <property type="match status" value="1"/>
</dbReference>
<dbReference type="EC" id="5.4.99.27" evidence="4"/>
<dbReference type="Gene3D" id="1.10.1510.30">
    <property type="match status" value="1"/>
</dbReference>
<dbReference type="GO" id="GO:0003723">
    <property type="term" value="F:RNA binding"/>
    <property type="evidence" value="ECO:0007669"/>
    <property type="project" value="InterPro"/>
</dbReference>
<dbReference type="RefSeq" id="WP_227260790.1">
    <property type="nucleotide sequence ID" value="NZ_BAAADU010000002.1"/>
</dbReference>
<evidence type="ECO:0000256" key="4">
    <source>
        <dbReference type="HAMAP-Rule" id="MF_01082"/>
    </source>
</evidence>
<dbReference type="PROSITE" id="PS50984">
    <property type="entry name" value="TRUD"/>
    <property type="match status" value="1"/>
</dbReference>
<name>A0AAV3T242_9EURY</name>
<gene>
    <name evidence="4 7" type="primary">truD</name>
    <name evidence="7" type="ORF">GCM10009019_15260</name>
</gene>
<dbReference type="InterPro" id="IPR001656">
    <property type="entry name" value="PsdUridine_synth_TruD"/>
</dbReference>
<keyword evidence="2 4" id="KW-0819">tRNA processing</keyword>
<dbReference type="InterPro" id="IPR042214">
    <property type="entry name" value="TruD_catalytic"/>
</dbReference>
<keyword evidence="8" id="KW-1185">Reference proteome</keyword>
<feature type="active site" description="Nucleophile" evidence="4">
    <location>
        <position position="93"/>
    </location>
</feature>
<organism evidence="7 8">
    <name type="scientific">Salarchaeum japonicum</name>
    <dbReference type="NCBI Taxonomy" id="555573"/>
    <lineage>
        <taxon>Archaea</taxon>
        <taxon>Methanobacteriati</taxon>
        <taxon>Methanobacteriota</taxon>
        <taxon>Stenosarchaea group</taxon>
        <taxon>Halobacteria</taxon>
        <taxon>Halobacteriales</taxon>
        <taxon>Halobacteriaceae</taxon>
    </lineage>
</organism>
<reference evidence="7 8" key="1">
    <citation type="journal article" date="2019" name="Int. J. Syst. Evol. Microbiol.">
        <title>The Global Catalogue of Microorganisms (GCM) 10K type strain sequencing project: providing services to taxonomists for standard genome sequencing and annotation.</title>
        <authorList>
            <consortium name="The Broad Institute Genomics Platform"/>
            <consortium name="The Broad Institute Genome Sequencing Center for Infectious Disease"/>
            <person name="Wu L."/>
            <person name="Ma J."/>
        </authorList>
    </citation>
    <scope>NUCLEOTIDE SEQUENCE [LARGE SCALE GENOMIC DNA]</scope>
    <source>
        <strain evidence="7 8">JCM 16327</strain>
    </source>
</reference>
<protein>
    <recommendedName>
        <fullName evidence="4">Probable tRNA pseudouridine synthase D</fullName>
        <ecNumber evidence="4">5.4.99.27</ecNumber>
    </recommendedName>
    <alternativeName>
        <fullName evidence="4">tRNA pseudouridine(13) synthase</fullName>
    </alternativeName>
    <alternativeName>
        <fullName evidence="4">tRNA pseudouridylate synthase D</fullName>
    </alternativeName>
    <alternativeName>
        <fullName evidence="4">tRNA-uridine isomerase D</fullName>
    </alternativeName>
</protein>
<dbReference type="PANTHER" id="PTHR13326:SF21">
    <property type="entry name" value="PSEUDOURIDYLATE SYNTHASE PUS7L"/>
    <property type="match status" value="1"/>
</dbReference>
<comment type="function">
    <text evidence="4">Could be responsible for synthesis of pseudouridine from uracil-13 in transfer RNAs.</text>
</comment>
<sequence>MTDAHPLERAVGVERYASSTPGTGGRLRDSPGDFRVREIEDFDAEPADERAGDYPHVVVRATLTDWDTNGFARELSNRLGISRERVNWAGTKDKNAVTTQLFTVRDIDPDDVPEVRNAEVEVVGRAGRNIQFGDLVGNGFEIVVRDPDRPENAAAITDDLAEFGGQSADADAGSSAGGDSAAGGRAIGVPNFFGQQRFGSYRPVTHEVGLAVVRGDWEDAVMAYVGNPSEHEPPETRAAREFVEETRDWSAAIEEFPGHLRYERTVLNRLAENGGRTDEEFRAALETFPSNLQRLFVHAAQSYAFNRILSERLERGLPFHEPVTGDVVCFADADAPGDLTIPDPDRLQRATSERVSVLSRHAERGRAFVTAPLVGTDTELAEGEQGEIERDVLSDLDIAPSDFDLPGEFHSEGTRRAILLRTDVAVERDPLSFTFALPKGSYATVVLREYLKTSPLDL</sequence>
<dbReference type="GeneID" id="68573797"/>
<dbReference type="InterPro" id="IPR011760">
    <property type="entry name" value="PsdUridine_synth_TruD_insert"/>
</dbReference>